<feature type="compositionally biased region" description="Basic and acidic residues" evidence="1">
    <location>
        <begin position="1"/>
        <end position="19"/>
    </location>
</feature>
<keyword evidence="5" id="KW-1185">Reference proteome</keyword>
<gene>
    <name evidence="4" type="ORF">F8D48_05645</name>
</gene>
<keyword evidence="2" id="KW-0812">Transmembrane</keyword>
<keyword evidence="2" id="KW-1133">Transmembrane helix</keyword>
<dbReference type="Gene3D" id="3.40.30.10">
    <property type="entry name" value="Glutaredoxin"/>
    <property type="match status" value="1"/>
</dbReference>
<feature type="region of interest" description="Disordered" evidence="1">
    <location>
        <begin position="90"/>
        <end position="121"/>
    </location>
</feature>
<protein>
    <submittedName>
        <fullName evidence="4">TlpA family protein disulfide reductase</fullName>
    </submittedName>
</protein>
<proteinExistence type="predicted"/>
<dbReference type="PANTHER" id="PTHR42852:SF13">
    <property type="entry name" value="PROTEIN DIPZ"/>
    <property type="match status" value="1"/>
</dbReference>
<feature type="domain" description="Thioredoxin" evidence="3">
    <location>
        <begin position="110"/>
        <end position="254"/>
    </location>
</feature>
<dbReference type="EMBL" id="WAJS01000014">
    <property type="protein sequence ID" value="KAB1648632.1"/>
    <property type="molecule type" value="Genomic_DNA"/>
</dbReference>
<feature type="compositionally biased region" description="Low complexity" evidence="1">
    <location>
        <begin position="23"/>
        <end position="43"/>
    </location>
</feature>
<feature type="transmembrane region" description="Helical" evidence="2">
    <location>
        <begin position="53"/>
        <end position="74"/>
    </location>
</feature>
<dbReference type="InterPro" id="IPR036249">
    <property type="entry name" value="Thioredoxin-like_sf"/>
</dbReference>
<organism evidence="4 5">
    <name type="scientific">Adlercreutzia muris</name>
    <dbReference type="NCBI Taxonomy" id="1796610"/>
    <lineage>
        <taxon>Bacteria</taxon>
        <taxon>Bacillati</taxon>
        <taxon>Actinomycetota</taxon>
        <taxon>Coriobacteriia</taxon>
        <taxon>Eggerthellales</taxon>
        <taxon>Eggerthellaceae</taxon>
        <taxon>Adlercreutzia</taxon>
    </lineage>
</organism>
<dbReference type="GO" id="GO:0016209">
    <property type="term" value="F:antioxidant activity"/>
    <property type="evidence" value="ECO:0007669"/>
    <property type="project" value="InterPro"/>
</dbReference>
<feature type="compositionally biased region" description="Low complexity" evidence="1">
    <location>
        <begin position="97"/>
        <end position="117"/>
    </location>
</feature>
<accession>A0A7C8BR39</accession>
<dbReference type="PROSITE" id="PS00194">
    <property type="entry name" value="THIOREDOXIN_1"/>
    <property type="match status" value="1"/>
</dbReference>
<dbReference type="PROSITE" id="PS51352">
    <property type="entry name" value="THIOREDOXIN_2"/>
    <property type="match status" value="1"/>
</dbReference>
<dbReference type="InterPro" id="IPR017937">
    <property type="entry name" value="Thioredoxin_CS"/>
</dbReference>
<dbReference type="CDD" id="cd02966">
    <property type="entry name" value="TlpA_like_family"/>
    <property type="match status" value="1"/>
</dbReference>
<evidence type="ECO:0000313" key="4">
    <source>
        <dbReference type="EMBL" id="KAB1648632.1"/>
    </source>
</evidence>
<dbReference type="InterPro" id="IPR013766">
    <property type="entry name" value="Thioredoxin_domain"/>
</dbReference>
<keyword evidence="2" id="KW-0472">Membrane</keyword>
<evidence type="ECO:0000256" key="2">
    <source>
        <dbReference type="SAM" id="Phobius"/>
    </source>
</evidence>
<dbReference type="AlphaFoldDB" id="A0A7C8BR39"/>
<evidence type="ECO:0000259" key="3">
    <source>
        <dbReference type="PROSITE" id="PS51352"/>
    </source>
</evidence>
<dbReference type="GO" id="GO:0016491">
    <property type="term" value="F:oxidoreductase activity"/>
    <property type="evidence" value="ECO:0007669"/>
    <property type="project" value="InterPro"/>
</dbReference>
<dbReference type="InterPro" id="IPR050553">
    <property type="entry name" value="Thioredoxin_ResA/DsbE_sf"/>
</dbReference>
<comment type="caution">
    <text evidence="4">The sequence shown here is derived from an EMBL/GenBank/DDBJ whole genome shotgun (WGS) entry which is preliminary data.</text>
</comment>
<reference evidence="4 5" key="1">
    <citation type="submission" date="2019-09" db="EMBL/GenBank/DDBJ databases">
        <title>Whole genome shotgun sequencing (WGS) of Ellagibacter isourolithinifaciens DSM 104140(T) and Adlercreutzia muris DSM 29508(T).</title>
        <authorList>
            <person name="Stoll D.A."/>
            <person name="Danylec N."/>
            <person name="Huch M."/>
        </authorList>
    </citation>
    <scope>NUCLEOTIDE SEQUENCE [LARGE SCALE GENOMIC DNA]</scope>
    <source>
        <strain evidence="4 5">DSM 29508</strain>
    </source>
</reference>
<dbReference type="Proteomes" id="UP000479639">
    <property type="component" value="Unassembled WGS sequence"/>
</dbReference>
<dbReference type="RefSeq" id="WP_151430363.1">
    <property type="nucleotide sequence ID" value="NZ_JANJZI010000002.1"/>
</dbReference>
<dbReference type="Pfam" id="PF00578">
    <property type="entry name" value="AhpC-TSA"/>
    <property type="match status" value="1"/>
</dbReference>
<dbReference type="SUPFAM" id="SSF52833">
    <property type="entry name" value="Thioredoxin-like"/>
    <property type="match status" value="1"/>
</dbReference>
<evidence type="ECO:0000313" key="5">
    <source>
        <dbReference type="Proteomes" id="UP000479639"/>
    </source>
</evidence>
<feature type="region of interest" description="Disordered" evidence="1">
    <location>
        <begin position="1"/>
        <end position="47"/>
    </location>
</feature>
<sequence length="257" mass="26640">MSDHENENENKAMTPEERGVQIGAALDAAAQREAAEAATPAGQARDRKTHRGVIIAAVAFAVLLVGAGIAYNVLAPKADQAVEIGGTDVVHSTEGPAEGAADTGEGNGANGATTPAPDFSMTDAEGATVRLSDFKGRPVLLNFWASWCGPCKSEMPAIQEAWKQSGDEVAFVIVNMTGMDGESEEAARAFLTDNGYDFPCYFDKANSAAAAFGVSSIPQTYLINAEGNIIGGYMGAMDDAVLAEGLRMLTDATATAQ</sequence>
<evidence type="ECO:0000256" key="1">
    <source>
        <dbReference type="SAM" id="MobiDB-lite"/>
    </source>
</evidence>
<dbReference type="InterPro" id="IPR000866">
    <property type="entry name" value="AhpC/TSA"/>
</dbReference>
<name>A0A7C8BR39_9ACTN</name>
<dbReference type="PANTHER" id="PTHR42852">
    <property type="entry name" value="THIOL:DISULFIDE INTERCHANGE PROTEIN DSBE"/>
    <property type="match status" value="1"/>
</dbReference>